<comment type="caution">
    <text evidence="6">The sequence shown here is derived from an EMBL/GenBank/DDBJ whole genome shotgun (WGS) entry which is preliminary data.</text>
</comment>
<feature type="chain" id="PRO_5044996455" description="RxLR effector protein" evidence="5">
    <location>
        <begin position="24"/>
        <end position="179"/>
    </location>
</feature>
<comment type="similarity">
    <text evidence="2 5">Belongs to the RxLR effector family.</text>
</comment>
<dbReference type="AlphaFoldDB" id="A0A6G0QKV5"/>
<sequence>MRVNSLLLLAAVVIFASAHAASATLNADQTKMVSSREASTVSRLLRKHEAYKKQDDDDEERAFNLEMIGNVFKFDSKKIDDLAPKMEIEMTNLNKLDNVVVDAKKLDDVTDLKKLEGKTGELSSNEMAKTFVDIFKSWKSKKTSLSQARLEMLNGCVKDEQAIDAVLAWYKFYAKHVVD</sequence>
<dbReference type="EMBL" id="QXFY01002794">
    <property type="protein sequence ID" value="KAE9292293.1"/>
    <property type="molecule type" value="Genomic_DNA"/>
</dbReference>
<evidence type="ECO:0000256" key="2">
    <source>
        <dbReference type="ARBA" id="ARBA00010400"/>
    </source>
</evidence>
<feature type="signal peptide" evidence="5">
    <location>
        <begin position="1"/>
        <end position="23"/>
    </location>
</feature>
<gene>
    <name evidence="6" type="ORF">PF008_g25108</name>
</gene>
<evidence type="ECO:0000313" key="7">
    <source>
        <dbReference type="Proteomes" id="UP000486351"/>
    </source>
</evidence>
<comment type="subcellular location">
    <subcellularLocation>
        <location evidence="1 5">Secreted</location>
    </subcellularLocation>
</comment>
<keyword evidence="4 5" id="KW-0732">Signal</keyword>
<proteinExistence type="inferred from homology"/>
<organism evidence="6 7">
    <name type="scientific">Phytophthora fragariae</name>
    <dbReference type="NCBI Taxonomy" id="53985"/>
    <lineage>
        <taxon>Eukaryota</taxon>
        <taxon>Sar</taxon>
        <taxon>Stramenopiles</taxon>
        <taxon>Oomycota</taxon>
        <taxon>Peronosporomycetes</taxon>
        <taxon>Peronosporales</taxon>
        <taxon>Peronosporaceae</taxon>
        <taxon>Phytophthora</taxon>
    </lineage>
</organism>
<evidence type="ECO:0000256" key="3">
    <source>
        <dbReference type="ARBA" id="ARBA00022525"/>
    </source>
</evidence>
<dbReference type="InterPro" id="IPR031825">
    <property type="entry name" value="RXLR"/>
</dbReference>
<keyword evidence="3 5" id="KW-0964">Secreted</keyword>
<name>A0A6G0QKV5_9STRA</name>
<evidence type="ECO:0000256" key="4">
    <source>
        <dbReference type="ARBA" id="ARBA00022729"/>
    </source>
</evidence>
<evidence type="ECO:0000313" key="6">
    <source>
        <dbReference type="EMBL" id="KAE9292293.1"/>
    </source>
</evidence>
<evidence type="ECO:0000256" key="1">
    <source>
        <dbReference type="ARBA" id="ARBA00004613"/>
    </source>
</evidence>
<reference evidence="6 7" key="1">
    <citation type="submission" date="2018-09" db="EMBL/GenBank/DDBJ databases">
        <title>Genomic investigation of the strawberry pathogen Phytophthora fragariae indicates pathogenicity is determined by transcriptional variation in three key races.</title>
        <authorList>
            <person name="Adams T.M."/>
            <person name="Armitage A.D."/>
            <person name="Sobczyk M.K."/>
            <person name="Bates H.J."/>
            <person name="Dunwell J.M."/>
            <person name="Nellist C.F."/>
            <person name="Harrison R.J."/>
        </authorList>
    </citation>
    <scope>NUCLEOTIDE SEQUENCE [LARGE SCALE GENOMIC DNA]</scope>
    <source>
        <strain evidence="6 7">NOV-77</strain>
    </source>
</reference>
<protein>
    <recommendedName>
        <fullName evidence="5">RxLR effector protein</fullName>
    </recommendedName>
</protein>
<dbReference type="Pfam" id="PF16810">
    <property type="entry name" value="RXLR"/>
    <property type="match status" value="1"/>
</dbReference>
<accession>A0A6G0QKV5</accession>
<evidence type="ECO:0000256" key="5">
    <source>
        <dbReference type="RuleBase" id="RU367124"/>
    </source>
</evidence>
<dbReference type="Proteomes" id="UP000486351">
    <property type="component" value="Unassembled WGS sequence"/>
</dbReference>
<comment type="function">
    <text evidence="5">Effector that suppresses plant defense responses during pathogen infection.</text>
</comment>
<comment type="domain">
    <text evidence="5">The RxLR-dEER motif acts to carry the protein into the host cell cytoplasm through binding to cell surface phosphatidylinositol-3-phosphate.</text>
</comment>